<feature type="compositionally biased region" description="Polar residues" evidence="1">
    <location>
        <begin position="41"/>
        <end position="63"/>
    </location>
</feature>
<evidence type="ECO:0008006" key="4">
    <source>
        <dbReference type="Google" id="ProtNLM"/>
    </source>
</evidence>
<feature type="region of interest" description="Disordered" evidence="1">
    <location>
        <begin position="182"/>
        <end position="212"/>
    </location>
</feature>
<feature type="region of interest" description="Disordered" evidence="1">
    <location>
        <begin position="263"/>
        <end position="362"/>
    </location>
</feature>
<reference evidence="2" key="1">
    <citation type="submission" date="2021-01" db="EMBL/GenBank/DDBJ databases">
        <authorList>
            <person name="Eckstrom K.M.E."/>
        </authorList>
    </citation>
    <scope>NUCLEOTIDE SEQUENCE</scope>
    <source>
        <strain evidence="2">UVCC 0001</strain>
    </source>
</reference>
<feature type="compositionally biased region" description="Basic residues" evidence="1">
    <location>
        <begin position="340"/>
        <end position="352"/>
    </location>
</feature>
<dbReference type="CDD" id="cd17736">
    <property type="entry name" value="BRCT_microcephalin_rpt2"/>
    <property type="match status" value="1"/>
</dbReference>
<proteinExistence type="predicted"/>
<gene>
    <name evidence="2" type="ORF">QBZ16_004320</name>
</gene>
<accession>A0AAD9MK44</accession>
<dbReference type="InterPro" id="IPR036420">
    <property type="entry name" value="BRCT_dom_sf"/>
</dbReference>
<evidence type="ECO:0000313" key="2">
    <source>
        <dbReference type="EMBL" id="KAK2077475.1"/>
    </source>
</evidence>
<dbReference type="Proteomes" id="UP001255856">
    <property type="component" value="Unassembled WGS sequence"/>
</dbReference>
<dbReference type="PANTHER" id="PTHR14625:SF3">
    <property type="entry name" value="MICROCEPHALIN"/>
    <property type="match status" value="1"/>
</dbReference>
<feature type="region of interest" description="Disordered" evidence="1">
    <location>
        <begin position="13"/>
        <end position="100"/>
    </location>
</feature>
<feature type="compositionally biased region" description="Basic and acidic residues" evidence="1">
    <location>
        <begin position="308"/>
        <end position="324"/>
    </location>
</feature>
<feature type="compositionally biased region" description="Low complexity" evidence="1">
    <location>
        <begin position="187"/>
        <end position="205"/>
    </location>
</feature>
<dbReference type="SUPFAM" id="SSF52113">
    <property type="entry name" value="BRCT domain"/>
    <property type="match status" value="1"/>
</dbReference>
<evidence type="ECO:0000256" key="1">
    <source>
        <dbReference type="SAM" id="MobiDB-lite"/>
    </source>
</evidence>
<organism evidence="2 3">
    <name type="scientific">Prototheca wickerhamii</name>
    <dbReference type="NCBI Taxonomy" id="3111"/>
    <lineage>
        <taxon>Eukaryota</taxon>
        <taxon>Viridiplantae</taxon>
        <taxon>Chlorophyta</taxon>
        <taxon>core chlorophytes</taxon>
        <taxon>Trebouxiophyceae</taxon>
        <taxon>Chlorellales</taxon>
        <taxon>Chlorellaceae</taxon>
        <taxon>Prototheca</taxon>
    </lineage>
</organism>
<sequence length="616" mass="64197">MVPTVVSPLWVEDSLSNQRREREGPYAIARPKECLLVPSKTPRSGSDSLDMNEEIPSSSQKMQQEIEAAMDKTTPSVHSTPSRAGARSRRGLGKTSRALQRATRALTLQDAHAQGPSKDVEPFMPGLATQAAADTLLDMRGLDAEDRATPGAQRAGYSSSDDDFLDTPLHYRLAGRSGGAHPGHWLSPASSSGGSSVGPASGRAPLPAEQPPRARCESRFATLAARPSVGGGPGGRGTPAIPIPGVHPAAETLVLPTPNGTARLPSQSTPSDAGAARLASQSTSTPCDQPITCPLKEGRVPTPWSVERPWDPVDEAKDLAEARTTRSGRAGSAARTAPSRAKKAAAPRRVTRSAKPAATAEAPAALITSSALPAAPRYLGFTSVSPELRELARVAMQKLPGMRPCPSGRGGDAAATHLILGDDRRTIKVLLAAANGAHLLTPEYVTASLEAGEWLEETPFRAASRFAAAAERARRAKSAGQPPLLEGWALHLQAPPTSGGGRGSRGAGSVLGDLKRLVCALGGRVCGPRDCRLCLLMDGAEAPASLPPATPPSSGCSPLPSPCLSSNSQANFSLYACDYMFKSKEVSCSSWAASVRAERKESEVPVPKMMEGGPGR</sequence>
<comment type="caution">
    <text evidence="2">The sequence shown here is derived from an EMBL/GenBank/DDBJ whole genome shotgun (WGS) entry which is preliminary data.</text>
</comment>
<protein>
    <recommendedName>
        <fullName evidence="4">BRCT domain-containing protein</fullName>
    </recommendedName>
</protein>
<dbReference type="GO" id="GO:0000278">
    <property type="term" value="P:mitotic cell cycle"/>
    <property type="evidence" value="ECO:0007669"/>
    <property type="project" value="TreeGrafter"/>
</dbReference>
<dbReference type="EMBL" id="JASFZW010000006">
    <property type="protein sequence ID" value="KAK2077475.1"/>
    <property type="molecule type" value="Genomic_DNA"/>
</dbReference>
<evidence type="ECO:0000313" key="3">
    <source>
        <dbReference type="Proteomes" id="UP001255856"/>
    </source>
</evidence>
<dbReference type="Gene3D" id="3.40.50.10190">
    <property type="entry name" value="BRCT domain"/>
    <property type="match status" value="1"/>
</dbReference>
<dbReference type="AlphaFoldDB" id="A0AAD9MK44"/>
<name>A0AAD9MK44_PROWI</name>
<keyword evidence="3" id="KW-1185">Reference proteome</keyword>
<dbReference type="InterPro" id="IPR022047">
    <property type="entry name" value="Microcephalin-like"/>
</dbReference>
<dbReference type="PANTHER" id="PTHR14625">
    <property type="entry name" value="MICROCEPHALIN"/>
    <property type="match status" value="1"/>
</dbReference>
<feature type="compositionally biased region" description="Low complexity" evidence="1">
    <location>
        <begin position="325"/>
        <end position="339"/>
    </location>
</feature>